<organism evidence="2 3">
    <name type="scientific">Acetoanaerobium noterae</name>
    <dbReference type="NCBI Taxonomy" id="745369"/>
    <lineage>
        <taxon>Bacteria</taxon>
        <taxon>Bacillati</taxon>
        <taxon>Bacillota</taxon>
        <taxon>Clostridia</taxon>
        <taxon>Peptostreptococcales</taxon>
        <taxon>Filifactoraceae</taxon>
        <taxon>Acetoanaerobium</taxon>
    </lineage>
</organism>
<dbReference type="AlphaFoldDB" id="A0A1T5AMW7"/>
<dbReference type="EMBL" id="FUYN01000002">
    <property type="protein sequence ID" value="SKB36371.1"/>
    <property type="molecule type" value="Genomic_DNA"/>
</dbReference>
<keyword evidence="3" id="KW-1185">Reference proteome</keyword>
<dbReference type="InterPro" id="IPR018711">
    <property type="entry name" value="NAGPA"/>
</dbReference>
<accession>A0A1T5AMW7</accession>
<evidence type="ECO:0000313" key="3">
    <source>
        <dbReference type="Proteomes" id="UP000243406"/>
    </source>
</evidence>
<dbReference type="Pfam" id="PF09992">
    <property type="entry name" value="NAGPA"/>
    <property type="match status" value="1"/>
</dbReference>
<gene>
    <name evidence="2" type="ORF">SAMN02745120_1044</name>
</gene>
<proteinExistence type="predicted"/>
<name>A0A1T5AMW7_9FIRM</name>
<reference evidence="3" key="1">
    <citation type="submission" date="2017-02" db="EMBL/GenBank/DDBJ databases">
        <authorList>
            <person name="Varghese N."/>
            <person name="Submissions S."/>
        </authorList>
    </citation>
    <scope>NUCLEOTIDE SEQUENCE [LARGE SCALE GENOMIC DNA]</scope>
    <source>
        <strain evidence="3">ATCC 35199</strain>
    </source>
</reference>
<sequence>MAESTAINGTFFWDGKPNGILINEGKVLGDQASHVWRGYPQSVIYMTKQGEVKIKRINLAAEIILESQWAIGGLGIVTPYGYSPISEGFSGVYSDVLRTTNKTFMGYKKDENLIYLCIRPNSSHDRIIDSVNNLKLDFAISLDGGGSSSLKINDKVIVSGDGRKVNNYITIK</sequence>
<feature type="domain" description="Phosphodiester glycosidase" evidence="1">
    <location>
        <begin position="5"/>
        <end position="171"/>
    </location>
</feature>
<protein>
    <recommendedName>
        <fullName evidence="1">Phosphodiester glycosidase domain-containing protein</fullName>
    </recommendedName>
</protein>
<dbReference type="Proteomes" id="UP000243406">
    <property type="component" value="Unassembled WGS sequence"/>
</dbReference>
<evidence type="ECO:0000259" key="1">
    <source>
        <dbReference type="Pfam" id="PF09992"/>
    </source>
</evidence>
<evidence type="ECO:0000313" key="2">
    <source>
        <dbReference type="EMBL" id="SKB36371.1"/>
    </source>
</evidence>